<evidence type="ECO:0000313" key="2">
    <source>
        <dbReference type="EMBL" id="SBR59554.1"/>
    </source>
</evidence>
<feature type="compositionally biased region" description="Polar residues" evidence="1">
    <location>
        <begin position="1"/>
        <end position="11"/>
    </location>
</feature>
<dbReference type="AlphaFoldDB" id="A0A1A8MSV5"/>
<accession>A0A1A8MSV5</accession>
<dbReference type="EMBL" id="HAEF01018395">
    <property type="protein sequence ID" value="SBR59554.1"/>
    <property type="molecule type" value="Transcribed_RNA"/>
</dbReference>
<protein>
    <submittedName>
        <fullName evidence="2">Tumor necrosis factor receptor superfamily, member 14</fullName>
    </submittedName>
</protein>
<organism evidence="2">
    <name type="scientific">Nothobranchius pienaari</name>
    <dbReference type="NCBI Taxonomy" id="704102"/>
    <lineage>
        <taxon>Eukaryota</taxon>
        <taxon>Metazoa</taxon>
        <taxon>Chordata</taxon>
        <taxon>Craniata</taxon>
        <taxon>Vertebrata</taxon>
        <taxon>Euteleostomi</taxon>
        <taxon>Actinopterygii</taxon>
        <taxon>Neopterygii</taxon>
        <taxon>Teleostei</taxon>
        <taxon>Neoteleostei</taxon>
        <taxon>Acanthomorphata</taxon>
        <taxon>Ovalentaria</taxon>
        <taxon>Atherinomorphae</taxon>
        <taxon>Cyprinodontiformes</taxon>
        <taxon>Nothobranchiidae</taxon>
        <taxon>Nothobranchius</taxon>
    </lineage>
</organism>
<feature type="non-terminal residue" evidence="2">
    <location>
        <position position="1"/>
    </location>
</feature>
<reference evidence="2" key="2">
    <citation type="submission" date="2016-06" db="EMBL/GenBank/DDBJ databases">
        <title>The genome of a short-lived fish provides insights into sex chromosome evolution and the genetic control of aging.</title>
        <authorList>
            <person name="Reichwald K."/>
            <person name="Felder M."/>
            <person name="Petzold A."/>
            <person name="Koch P."/>
            <person name="Groth M."/>
            <person name="Platzer M."/>
        </authorList>
    </citation>
    <scope>NUCLEOTIDE SEQUENCE</scope>
    <source>
        <tissue evidence="2">Brain</tissue>
    </source>
</reference>
<evidence type="ECO:0000256" key="1">
    <source>
        <dbReference type="SAM" id="MobiDB-lite"/>
    </source>
</evidence>
<sequence length="33" mass="3766">RHLSKVSTTPSFRRPPFGSEMSSGDDFLRARGW</sequence>
<feature type="region of interest" description="Disordered" evidence="1">
    <location>
        <begin position="1"/>
        <end position="33"/>
    </location>
</feature>
<keyword evidence="2" id="KW-0675">Receptor</keyword>
<gene>
    <name evidence="2" type="primary">TNFRSF14</name>
</gene>
<name>A0A1A8MSV5_9TELE</name>
<reference evidence="2" key="1">
    <citation type="submission" date="2016-05" db="EMBL/GenBank/DDBJ databases">
        <authorList>
            <person name="Lavstsen T."/>
            <person name="Jespersen J.S."/>
        </authorList>
    </citation>
    <scope>NUCLEOTIDE SEQUENCE</scope>
    <source>
        <tissue evidence="2">Brain</tissue>
    </source>
</reference>
<proteinExistence type="predicted"/>